<evidence type="ECO:0000259" key="8">
    <source>
        <dbReference type="PROSITE" id="PS50850"/>
    </source>
</evidence>
<dbReference type="SUPFAM" id="SSF103473">
    <property type="entry name" value="MFS general substrate transporter"/>
    <property type="match status" value="1"/>
</dbReference>
<feature type="transmembrane region" description="Helical" evidence="7">
    <location>
        <begin position="280"/>
        <end position="299"/>
    </location>
</feature>
<keyword evidence="6 7" id="KW-0472">Membrane</keyword>
<dbReference type="PROSITE" id="PS50850">
    <property type="entry name" value="MFS"/>
    <property type="match status" value="1"/>
</dbReference>
<dbReference type="RefSeq" id="XP_022581103.1">
    <property type="nucleotide sequence ID" value="XM_022730541.1"/>
</dbReference>
<accession>A0A1L9SHK2</accession>
<dbReference type="EMBL" id="KV878342">
    <property type="protein sequence ID" value="OJJ46593.1"/>
    <property type="molecule type" value="Genomic_DNA"/>
</dbReference>
<dbReference type="InterPro" id="IPR011701">
    <property type="entry name" value="MFS"/>
</dbReference>
<organism evidence="9 10">
    <name type="scientific">Penicilliopsis zonata CBS 506.65</name>
    <dbReference type="NCBI Taxonomy" id="1073090"/>
    <lineage>
        <taxon>Eukaryota</taxon>
        <taxon>Fungi</taxon>
        <taxon>Dikarya</taxon>
        <taxon>Ascomycota</taxon>
        <taxon>Pezizomycotina</taxon>
        <taxon>Eurotiomycetes</taxon>
        <taxon>Eurotiomycetidae</taxon>
        <taxon>Eurotiales</taxon>
        <taxon>Aspergillaceae</taxon>
        <taxon>Penicilliopsis</taxon>
    </lineage>
</organism>
<feature type="transmembrane region" description="Helical" evidence="7">
    <location>
        <begin position="212"/>
        <end position="237"/>
    </location>
</feature>
<dbReference type="InterPro" id="IPR020846">
    <property type="entry name" value="MFS_dom"/>
</dbReference>
<keyword evidence="5 7" id="KW-1133">Transmembrane helix</keyword>
<reference evidence="10" key="1">
    <citation type="journal article" date="2017" name="Genome Biol.">
        <title>Comparative genomics reveals high biological diversity and specific adaptations in the industrially and medically important fungal genus Aspergillus.</title>
        <authorList>
            <person name="de Vries R.P."/>
            <person name="Riley R."/>
            <person name="Wiebenga A."/>
            <person name="Aguilar-Osorio G."/>
            <person name="Amillis S."/>
            <person name="Uchima C.A."/>
            <person name="Anderluh G."/>
            <person name="Asadollahi M."/>
            <person name="Askin M."/>
            <person name="Barry K."/>
            <person name="Battaglia E."/>
            <person name="Bayram O."/>
            <person name="Benocci T."/>
            <person name="Braus-Stromeyer S.A."/>
            <person name="Caldana C."/>
            <person name="Canovas D."/>
            <person name="Cerqueira G.C."/>
            <person name="Chen F."/>
            <person name="Chen W."/>
            <person name="Choi C."/>
            <person name="Clum A."/>
            <person name="Dos Santos R.A."/>
            <person name="Damasio A.R."/>
            <person name="Diallinas G."/>
            <person name="Emri T."/>
            <person name="Fekete E."/>
            <person name="Flipphi M."/>
            <person name="Freyberg S."/>
            <person name="Gallo A."/>
            <person name="Gournas C."/>
            <person name="Habgood R."/>
            <person name="Hainaut M."/>
            <person name="Harispe M.L."/>
            <person name="Henrissat B."/>
            <person name="Hilden K.S."/>
            <person name="Hope R."/>
            <person name="Hossain A."/>
            <person name="Karabika E."/>
            <person name="Karaffa L."/>
            <person name="Karanyi Z."/>
            <person name="Krasevec N."/>
            <person name="Kuo A."/>
            <person name="Kusch H."/>
            <person name="LaButti K."/>
            <person name="Lagendijk E.L."/>
            <person name="Lapidus A."/>
            <person name="Levasseur A."/>
            <person name="Lindquist E."/>
            <person name="Lipzen A."/>
            <person name="Logrieco A.F."/>
            <person name="MacCabe A."/>
            <person name="Maekelae M.R."/>
            <person name="Malavazi I."/>
            <person name="Melin P."/>
            <person name="Meyer V."/>
            <person name="Mielnichuk N."/>
            <person name="Miskei M."/>
            <person name="Molnar A.P."/>
            <person name="Mule G."/>
            <person name="Ngan C.Y."/>
            <person name="Orejas M."/>
            <person name="Orosz E."/>
            <person name="Ouedraogo J.P."/>
            <person name="Overkamp K.M."/>
            <person name="Park H.-S."/>
            <person name="Perrone G."/>
            <person name="Piumi F."/>
            <person name="Punt P.J."/>
            <person name="Ram A.F."/>
            <person name="Ramon A."/>
            <person name="Rauscher S."/>
            <person name="Record E."/>
            <person name="Riano-Pachon D.M."/>
            <person name="Robert V."/>
            <person name="Roehrig J."/>
            <person name="Ruller R."/>
            <person name="Salamov A."/>
            <person name="Salih N.S."/>
            <person name="Samson R.A."/>
            <person name="Sandor E."/>
            <person name="Sanguinetti M."/>
            <person name="Schuetze T."/>
            <person name="Sepcic K."/>
            <person name="Shelest E."/>
            <person name="Sherlock G."/>
            <person name="Sophianopoulou V."/>
            <person name="Squina F.M."/>
            <person name="Sun H."/>
            <person name="Susca A."/>
            <person name="Todd R.B."/>
            <person name="Tsang A."/>
            <person name="Unkles S.E."/>
            <person name="van de Wiele N."/>
            <person name="van Rossen-Uffink D."/>
            <person name="Oliveira J.V."/>
            <person name="Vesth T.C."/>
            <person name="Visser J."/>
            <person name="Yu J.-H."/>
            <person name="Zhou M."/>
            <person name="Andersen M.R."/>
            <person name="Archer D.B."/>
            <person name="Baker S.E."/>
            <person name="Benoit I."/>
            <person name="Brakhage A.A."/>
            <person name="Braus G.H."/>
            <person name="Fischer R."/>
            <person name="Frisvad J.C."/>
            <person name="Goldman G.H."/>
            <person name="Houbraken J."/>
            <person name="Oakley B."/>
            <person name="Pocsi I."/>
            <person name="Scazzocchio C."/>
            <person name="Seiboth B."/>
            <person name="vanKuyk P.A."/>
            <person name="Wortman J."/>
            <person name="Dyer P.S."/>
            <person name="Grigoriev I.V."/>
        </authorList>
    </citation>
    <scope>NUCLEOTIDE SEQUENCE [LARGE SCALE GENOMIC DNA]</scope>
    <source>
        <strain evidence="10">CBS 506.65</strain>
    </source>
</reference>
<evidence type="ECO:0000256" key="6">
    <source>
        <dbReference type="ARBA" id="ARBA00023136"/>
    </source>
</evidence>
<dbReference type="PANTHER" id="PTHR11360:SF224">
    <property type="entry name" value="MAJOR FACILITATOR SUPERFAMILY (MFS) PROFILE DOMAIN-CONTAINING PROTEIN-RELATED"/>
    <property type="match status" value="1"/>
</dbReference>
<feature type="transmembrane region" description="Helical" evidence="7">
    <location>
        <begin position="171"/>
        <end position="191"/>
    </location>
</feature>
<feature type="transmembrane region" description="Helical" evidence="7">
    <location>
        <begin position="12"/>
        <end position="39"/>
    </location>
</feature>
<dbReference type="InterPro" id="IPR050327">
    <property type="entry name" value="Proton-linked_MCT"/>
</dbReference>
<dbReference type="AlphaFoldDB" id="A0A1L9SHK2"/>
<name>A0A1L9SHK2_9EURO</name>
<evidence type="ECO:0000256" key="4">
    <source>
        <dbReference type="ARBA" id="ARBA00022692"/>
    </source>
</evidence>
<feature type="transmembrane region" description="Helical" evidence="7">
    <location>
        <begin position="51"/>
        <end position="70"/>
    </location>
</feature>
<dbReference type="Pfam" id="PF07690">
    <property type="entry name" value="MFS_1"/>
    <property type="match status" value="1"/>
</dbReference>
<feature type="transmembrane region" description="Helical" evidence="7">
    <location>
        <begin position="249"/>
        <end position="268"/>
    </location>
</feature>
<dbReference type="CDD" id="cd17352">
    <property type="entry name" value="MFS_MCT_SLC16"/>
    <property type="match status" value="1"/>
</dbReference>
<dbReference type="GeneID" id="34617005"/>
<evidence type="ECO:0000313" key="9">
    <source>
        <dbReference type="EMBL" id="OJJ46593.1"/>
    </source>
</evidence>
<evidence type="ECO:0000256" key="2">
    <source>
        <dbReference type="ARBA" id="ARBA00006727"/>
    </source>
</evidence>
<evidence type="ECO:0000256" key="5">
    <source>
        <dbReference type="ARBA" id="ARBA00022989"/>
    </source>
</evidence>
<keyword evidence="3" id="KW-0813">Transport</keyword>
<dbReference type="OrthoDB" id="5667at2759"/>
<feature type="transmembrane region" description="Helical" evidence="7">
    <location>
        <begin position="385"/>
        <end position="403"/>
    </location>
</feature>
<evidence type="ECO:0000256" key="7">
    <source>
        <dbReference type="SAM" id="Phobius"/>
    </source>
</evidence>
<proteinExistence type="inferred from homology"/>
<dbReference type="GO" id="GO:0022857">
    <property type="term" value="F:transmembrane transporter activity"/>
    <property type="evidence" value="ECO:0007669"/>
    <property type="project" value="InterPro"/>
</dbReference>
<feature type="transmembrane region" description="Helical" evidence="7">
    <location>
        <begin position="305"/>
        <end position="333"/>
    </location>
</feature>
<dbReference type="PANTHER" id="PTHR11360">
    <property type="entry name" value="MONOCARBOXYLATE TRANSPORTER"/>
    <property type="match status" value="1"/>
</dbReference>
<dbReference type="Gene3D" id="1.20.1250.20">
    <property type="entry name" value="MFS general substrate transporter like domains"/>
    <property type="match status" value="2"/>
</dbReference>
<evidence type="ECO:0000313" key="10">
    <source>
        <dbReference type="Proteomes" id="UP000184188"/>
    </source>
</evidence>
<sequence>MEKTELDTAKSWVVVTGAFFGLFVTLGWTNCVGVFQAYYKAHQLSSMSPSTVSWIPSVSMFIIFITGPFVGRLFDRVGPRPLLAAGTLLLVGGLMFTSLSREYYQFLLAQGICSMLGASMILYPCLGCVARAFTPRRRALAMGVTTSGSSLGGVILPILIDRLIPKVGFPWAMRISAFMLLGLLVITNLTVKSFVPLKPPAHQGIWVFVRPLASPVFLCTVLASFFYAMGMFIPITFMQTYAESVGMSGAGYIVSIYNAASLFGRILPGYAADRFGSFNISFVAACTTTILVFALWLPTHTVSTAIAFAACFGFTSGTYTALTPALVALICEYERKHDPNPNHHSLNEIGTRSGTLYAFTSVAALTGSPIGGALVSAAGGGYNRLQIFTGAMLAAGSACYFAARMAVARGNPSPFI</sequence>
<feature type="transmembrane region" description="Helical" evidence="7">
    <location>
        <begin position="354"/>
        <end position="379"/>
    </location>
</feature>
<evidence type="ECO:0000256" key="3">
    <source>
        <dbReference type="ARBA" id="ARBA00022448"/>
    </source>
</evidence>
<feature type="domain" description="Major facilitator superfamily (MFS) profile" evidence="8">
    <location>
        <begin position="13"/>
        <end position="416"/>
    </location>
</feature>
<feature type="transmembrane region" description="Helical" evidence="7">
    <location>
        <begin position="139"/>
        <end position="159"/>
    </location>
</feature>
<dbReference type="InterPro" id="IPR036259">
    <property type="entry name" value="MFS_trans_sf"/>
</dbReference>
<dbReference type="GO" id="GO:0016020">
    <property type="term" value="C:membrane"/>
    <property type="evidence" value="ECO:0007669"/>
    <property type="project" value="UniProtKB-SubCell"/>
</dbReference>
<feature type="transmembrane region" description="Helical" evidence="7">
    <location>
        <begin position="106"/>
        <end position="127"/>
    </location>
</feature>
<gene>
    <name evidence="9" type="ORF">ASPZODRAFT_96897</name>
</gene>
<comment type="subcellular location">
    <subcellularLocation>
        <location evidence="1">Membrane</location>
        <topology evidence="1">Multi-pass membrane protein</topology>
    </subcellularLocation>
</comment>
<evidence type="ECO:0000256" key="1">
    <source>
        <dbReference type="ARBA" id="ARBA00004141"/>
    </source>
</evidence>
<feature type="transmembrane region" description="Helical" evidence="7">
    <location>
        <begin position="82"/>
        <end position="100"/>
    </location>
</feature>
<protein>
    <recommendedName>
        <fullName evidence="8">Major facilitator superfamily (MFS) profile domain-containing protein</fullName>
    </recommendedName>
</protein>
<keyword evidence="10" id="KW-1185">Reference proteome</keyword>
<comment type="similarity">
    <text evidence="2">Belongs to the major facilitator superfamily. Monocarboxylate porter (TC 2.A.1.13) family.</text>
</comment>
<dbReference type="Proteomes" id="UP000184188">
    <property type="component" value="Unassembled WGS sequence"/>
</dbReference>
<dbReference type="VEuPathDB" id="FungiDB:ASPZODRAFT_96897"/>
<keyword evidence="4 7" id="KW-0812">Transmembrane</keyword>